<keyword evidence="5" id="KW-0378">Hydrolase</keyword>
<accession>A0ABU9AUM4</accession>
<proteinExistence type="inferred from homology"/>
<feature type="chain" id="PRO_5046198636" evidence="8">
    <location>
        <begin position="18"/>
        <end position="491"/>
    </location>
</feature>
<gene>
    <name evidence="10" type="ORF">WKV53_11255</name>
</gene>
<protein>
    <submittedName>
        <fullName evidence="10">Sulfatase</fullName>
    </submittedName>
</protein>
<name>A0ABU9AUM4_9BACT</name>
<dbReference type="Pfam" id="PF00884">
    <property type="entry name" value="Sulfatase"/>
    <property type="match status" value="1"/>
</dbReference>
<keyword evidence="4 8" id="KW-0732">Signal</keyword>
<evidence type="ECO:0000259" key="9">
    <source>
        <dbReference type="Pfam" id="PF00884"/>
    </source>
</evidence>
<evidence type="ECO:0000256" key="3">
    <source>
        <dbReference type="ARBA" id="ARBA00022723"/>
    </source>
</evidence>
<evidence type="ECO:0000256" key="4">
    <source>
        <dbReference type="ARBA" id="ARBA00022729"/>
    </source>
</evidence>
<dbReference type="InterPro" id="IPR017850">
    <property type="entry name" value="Alkaline_phosphatase_core_sf"/>
</dbReference>
<keyword evidence="11" id="KW-1185">Reference proteome</keyword>
<sequence>MKRLLPILLAFVSSLSAAEKPNVLLICVDDLKPVLGCYGDQLAKTPNLDRLAARGMRFDLAYCNQAVCAASRNNLLLGSRSTSLGIYDLGTNFRKAVPDAVTLPQYFMKNGYRAEAVGKILHTGHGNVDDTASWSVPTVIPKVIEYLDPKDSANGQLTREEAFFTNQKLGEIGKLPRGNAWESMEVSDEGYSDGRTATEIIKRLQAAKERKDTPFFIGCGFVKPHLPFCAPQKYWDLFDPSKFQLATNQKPPEDAPPYAGKRGGEISNFEPVKPNGDVDDELARKLIHGYYAATSYMDAQLGRVIEELDRLDLSKNTIIVLWGDHGWHLGDHGIWTKHTNYEQANHIPLFIIAPGMKPGSTKQLAETVDIYPTLTELAGLPKPEVPQPIDGLSLVPVLKDPSVRIRDCATHAFPRGEGRIGRAIRTERYRLVEWKKPGTPSDDADFELYDYQTDPTETRNLAKSQPEVVKELRAMLARQPEAEPNPTSRRK</sequence>
<dbReference type="EMBL" id="JBBUKT010000004">
    <property type="protein sequence ID" value="MEK7951080.1"/>
    <property type="molecule type" value="Genomic_DNA"/>
</dbReference>
<comment type="cofactor">
    <cofactor evidence="1">
        <name>Ca(2+)</name>
        <dbReference type="ChEBI" id="CHEBI:29108"/>
    </cofactor>
</comment>
<evidence type="ECO:0000256" key="5">
    <source>
        <dbReference type="ARBA" id="ARBA00022801"/>
    </source>
</evidence>
<dbReference type="PANTHER" id="PTHR45953:SF1">
    <property type="entry name" value="IDURONATE 2-SULFATASE"/>
    <property type="match status" value="1"/>
</dbReference>
<dbReference type="Proteomes" id="UP001371305">
    <property type="component" value="Unassembled WGS sequence"/>
</dbReference>
<dbReference type="PANTHER" id="PTHR45953">
    <property type="entry name" value="IDURONATE 2-SULFATASE"/>
    <property type="match status" value="1"/>
</dbReference>
<dbReference type="SUPFAM" id="SSF53649">
    <property type="entry name" value="Alkaline phosphatase-like"/>
    <property type="match status" value="1"/>
</dbReference>
<evidence type="ECO:0000313" key="11">
    <source>
        <dbReference type="Proteomes" id="UP001371305"/>
    </source>
</evidence>
<dbReference type="InterPro" id="IPR035874">
    <property type="entry name" value="IDS"/>
</dbReference>
<feature type="domain" description="Sulfatase N-terminal" evidence="9">
    <location>
        <begin position="21"/>
        <end position="379"/>
    </location>
</feature>
<dbReference type="Gene3D" id="3.40.720.10">
    <property type="entry name" value="Alkaline Phosphatase, subunit A"/>
    <property type="match status" value="1"/>
</dbReference>
<evidence type="ECO:0000256" key="7">
    <source>
        <dbReference type="SAM" id="MobiDB-lite"/>
    </source>
</evidence>
<comment type="caution">
    <text evidence="10">The sequence shown here is derived from an EMBL/GenBank/DDBJ whole genome shotgun (WGS) entry which is preliminary data.</text>
</comment>
<evidence type="ECO:0000256" key="6">
    <source>
        <dbReference type="ARBA" id="ARBA00022837"/>
    </source>
</evidence>
<evidence type="ECO:0000256" key="1">
    <source>
        <dbReference type="ARBA" id="ARBA00001913"/>
    </source>
</evidence>
<dbReference type="RefSeq" id="WP_341404683.1">
    <property type="nucleotide sequence ID" value="NZ_JBBUKT010000004.1"/>
</dbReference>
<comment type="similarity">
    <text evidence="2">Belongs to the sulfatase family.</text>
</comment>
<evidence type="ECO:0000256" key="2">
    <source>
        <dbReference type="ARBA" id="ARBA00008779"/>
    </source>
</evidence>
<evidence type="ECO:0000256" key="8">
    <source>
        <dbReference type="SAM" id="SignalP"/>
    </source>
</evidence>
<dbReference type="CDD" id="cd16030">
    <property type="entry name" value="iduronate-2-sulfatase"/>
    <property type="match status" value="1"/>
</dbReference>
<organism evidence="10 11">
    <name type="scientific">Luteolibacter soli</name>
    <dbReference type="NCBI Taxonomy" id="3135280"/>
    <lineage>
        <taxon>Bacteria</taxon>
        <taxon>Pseudomonadati</taxon>
        <taxon>Verrucomicrobiota</taxon>
        <taxon>Verrucomicrobiia</taxon>
        <taxon>Verrucomicrobiales</taxon>
        <taxon>Verrucomicrobiaceae</taxon>
        <taxon>Luteolibacter</taxon>
    </lineage>
</organism>
<keyword evidence="3" id="KW-0479">Metal-binding</keyword>
<reference evidence="10 11" key="1">
    <citation type="submission" date="2024-04" db="EMBL/GenBank/DDBJ databases">
        <title>Luteolibacter sp. isolated from soil.</title>
        <authorList>
            <person name="An J."/>
        </authorList>
    </citation>
    <scope>NUCLEOTIDE SEQUENCE [LARGE SCALE GENOMIC DNA]</scope>
    <source>
        <strain evidence="10 11">Y139</strain>
    </source>
</reference>
<dbReference type="InterPro" id="IPR000917">
    <property type="entry name" value="Sulfatase_N"/>
</dbReference>
<keyword evidence="6" id="KW-0106">Calcium</keyword>
<evidence type="ECO:0000313" key="10">
    <source>
        <dbReference type="EMBL" id="MEK7951080.1"/>
    </source>
</evidence>
<feature type="signal peptide" evidence="8">
    <location>
        <begin position="1"/>
        <end position="17"/>
    </location>
</feature>
<feature type="region of interest" description="Disordered" evidence="7">
    <location>
        <begin position="246"/>
        <end position="274"/>
    </location>
</feature>